<dbReference type="Pfam" id="PF03441">
    <property type="entry name" value="FAD_binding_7"/>
    <property type="match status" value="1"/>
</dbReference>
<dbReference type="GO" id="GO:0003677">
    <property type="term" value="F:DNA binding"/>
    <property type="evidence" value="ECO:0007669"/>
    <property type="project" value="TreeGrafter"/>
</dbReference>
<keyword evidence="2 4" id="KW-0274">FAD</keyword>
<sequence length="519" mass="58146">MNNSCGTQQFETLNAQTSSADTTSIVWFRNDLRLTDNSALAAAAAEGNVVALYVVEDPNLTGVRAPGGASNWWLDQSLRDLATRLDTFDIPLLTEHGDPRLALPQLANDLNATFVAWSERYHEPQRSIDSAVKERLETSGIPAHEFPGHLLLEPWNITNGQGNPYKVFTPFGRKLMELLDESADLAVATQVGPNFPLSGTGSSLDDSLSNIDALNLVPSGSQWPDGLQSRWTPGEVGAQEQFQRFITTLLNNSEGKGYAEGRDIPALKVTSSLSPHLSFGEISPRFVWHSITRSSLAPQDSKSFLSELMWRDFAWHRLFHRPDLATANVRAEFNHFDWLWDSENNVSITDHDTTDPRTRPLSKKARHQLPVTEADQFEKALNAWRAGTTGIPLVDAGMRELWATGHMHNRVRMLVASFLTKNLGIHWRHGEAWFWQTLVDADPASNAFNWQWAAGCGDDASPYFRIFNPEVQAKKFDPDGIYLSRWVPELNSPDYPQPLVDLKESRTAALEEYDRIKSL</sequence>
<dbReference type="InterPro" id="IPR002081">
    <property type="entry name" value="Cryptochrome/DNA_photolyase_1"/>
</dbReference>
<evidence type="ECO:0000256" key="4">
    <source>
        <dbReference type="PIRSR" id="PIRSR602081-1"/>
    </source>
</evidence>
<keyword evidence="7" id="KW-0456">Lyase</keyword>
<feature type="domain" description="Photolyase/cryptochrome alpha/beta" evidence="6">
    <location>
        <begin position="22"/>
        <end position="151"/>
    </location>
</feature>
<feature type="binding site" evidence="4">
    <location>
        <begin position="440"/>
        <end position="442"/>
    </location>
    <ligand>
        <name>FAD</name>
        <dbReference type="ChEBI" id="CHEBI:57692"/>
    </ligand>
</feature>
<evidence type="ECO:0000256" key="2">
    <source>
        <dbReference type="ARBA" id="ARBA00022827"/>
    </source>
</evidence>
<comment type="cofactor">
    <cofactor evidence="4">
        <name>FAD</name>
        <dbReference type="ChEBI" id="CHEBI:57692"/>
    </cofactor>
    <text evidence="4">Binds 1 FAD per subunit.</text>
</comment>
<keyword evidence="3" id="KW-0157">Chromophore</keyword>
<dbReference type="PANTHER" id="PTHR11455:SF9">
    <property type="entry name" value="CRYPTOCHROME CIRCADIAN CLOCK 5 ISOFORM X1"/>
    <property type="match status" value="1"/>
</dbReference>
<dbReference type="EMBL" id="CAFW01000024">
    <property type="protein sequence ID" value="CCE54364.1"/>
    <property type="molecule type" value="Genomic_DNA"/>
</dbReference>
<evidence type="ECO:0000259" key="6">
    <source>
        <dbReference type="PROSITE" id="PS51645"/>
    </source>
</evidence>
<protein>
    <submittedName>
        <fullName evidence="7">Deoxyribodipyrimidine photo-lyase</fullName>
        <ecNumber evidence="7">4.1.99.3</ecNumber>
    </submittedName>
</protein>
<dbReference type="SUPFAM" id="SSF48173">
    <property type="entry name" value="Cryptochrome/photolyase FAD-binding domain"/>
    <property type="match status" value="1"/>
</dbReference>
<dbReference type="PROSITE" id="PS51645">
    <property type="entry name" value="PHR_CRY_ALPHA_BETA"/>
    <property type="match status" value="1"/>
</dbReference>
<dbReference type="Gene3D" id="3.40.50.620">
    <property type="entry name" value="HUPs"/>
    <property type="match status" value="1"/>
</dbReference>
<dbReference type="RefSeq" id="WP_006821905.1">
    <property type="nucleotide sequence ID" value="NZ_CAFW01000024.1"/>
</dbReference>
<feature type="binding site" evidence="4">
    <location>
        <position position="258"/>
    </location>
    <ligand>
        <name>FAD</name>
        <dbReference type="ChEBI" id="CHEBI:57692"/>
    </ligand>
</feature>
<feature type="binding site" evidence="4">
    <location>
        <begin position="270"/>
        <end position="274"/>
    </location>
    <ligand>
        <name>FAD</name>
        <dbReference type="ChEBI" id="CHEBI:57692"/>
    </ligand>
</feature>
<dbReference type="AlphaFoldDB" id="G7HVZ9"/>
<feature type="site" description="Electron transfer via tryptophanyl radical" evidence="5">
    <location>
        <position position="450"/>
    </location>
</feature>
<comment type="caution">
    <text evidence="7">The sequence shown here is derived from an EMBL/GenBank/DDBJ whole genome shotgun (WGS) entry which is preliminary data.</text>
</comment>
<dbReference type="Gene3D" id="1.10.579.10">
    <property type="entry name" value="DNA Cyclobutane Dipyrimidine Photolyase, subunit A, domain 3"/>
    <property type="match status" value="1"/>
</dbReference>
<name>G7HVZ9_9CORY</name>
<evidence type="ECO:0000256" key="5">
    <source>
        <dbReference type="PIRSR" id="PIRSR602081-2"/>
    </source>
</evidence>
<dbReference type="SUPFAM" id="SSF52425">
    <property type="entry name" value="Cryptochrome/photolyase, N-terminal domain"/>
    <property type="match status" value="1"/>
</dbReference>
<reference evidence="7 8" key="1">
    <citation type="journal article" date="2012" name="J. Bacteriol.">
        <title>Genome Sequence of Corynebacterium casei UCMA 3821, Isolated from a Smear-Ripened Cheese.</title>
        <authorList>
            <person name="Monnet C."/>
            <person name="Loux V."/>
            <person name="Bento P."/>
            <person name="Gibrat J.F."/>
            <person name="Straub C."/>
            <person name="Bonnarme P."/>
            <person name="Landaud S."/>
            <person name="Irlinger F."/>
        </authorList>
    </citation>
    <scope>NUCLEOTIDE SEQUENCE [LARGE SCALE GENOMIC DNA]</scope>
    <source>
        <strain evidence="7 8">UCMA 3821</strain>
    </source>
</reference>
<dbReference type="PANTHER" id="PTHR11455">
    <property type="entry name" value="CRYPTOCHROME"/>
    <property type="match status" value="1"/>
</dbReference>
<dbReference type="InterPro" id="IPR014729">
    <property type="entry name" value="Rossmann-like_a/b/a_fold"/>
</dbReference>
<dbReference type="InterPro" id="IPR018394">
    <property type="entry name" value="DNA_photolyase_1_CS_C"/>
</dbReference>
<dbReference type="InterPro" id="IPR036134">
    <property type="entry name" value="Crypto/Photolyase_FAD-like_sf"/>
</dbReference>
<feature type="site" description="Electron transfer via tryptophanyl radical" evidence="5">
    <location>
        <position position="338"/>
    </location>
</feature>
<dbReference type="GO" id="GO:0006139">
    <property type="term" value="P:nucleobase-containing compound metabolic process"/>
    <property type="evidence" value="ECO:0007669"/>
    <property type="project" value="UniProtKB-ARBA"/>
</dbReference>
<dbReference type="Gene3D" id="1.25.40.80">
    <property type="match status" value="1"/>
</dbReference>
<evidence type="ECO:0000313" key="8">
    <source>
        <dbReference type="Proteomes" id="UP000004840"/>
    </source>
</evidence>
<dbReference type="GO" id="GO:0003904">
    <property type="term" value="F:deoxyribodipyrimidine photo-lyase activity"/>
    <property type="evidence" value="ECO:0007669"/>
    <property type="project" value="UniProtKB-EC"/>
</dbReference>
<organism evidence="7 8">
    <name type="scientific">Corynebacterium casei UCMA 3821</name>
    <dbReference type="NCBI Taxonomy" id="1110505"/>
    <lineage>
        <taxon>Bacteria</taxon>
        <taxon>Bacillati</taxon>
        <taxon>Actinomycetota</taxon>
        <taxon>Actinomycetes</taxon>
        <taxon>Mycobacteriales</taxon>
        <taxon>Corynebacteriaceae</taxon>
        <taxon>Corynebacterium</taxon>
    </lineage>
</organism>
<feature type="site" description="Electron transfer via tryptophanyl radical" evidence="5">
    <location>
        <position position="427"/>
    </location>
</feature>
<dbReference type="PROSITE" id="PS00394">
    <property type="entry name" value="DNA_PHOTOLYASES_1_1"/>
    <property type="match status" value="1"/>
</dbReference>
<dbReference type="GO" id="GO:0006950">
    <property type="term" value="P:response to stress"/>
    <property type="evidence" value="ECO:0007669"/>
    <property type="project" value="UniProtKB-ARBA"/>
</dbReference>
<dbReference type="InterPro" id="IPR005101">
    <property type="entry name" value="Cryptochr/Photolyase_FAD-bd"/>
</dbReference>
<dbReference type="PROSITE" id="PS00691">
    <property type="entry name" value="DNA_PHOTOLYASES_1_2"/>
    <property type="match status" value="1"/>
</dbReference>
<dbReference type="GO" id="GO:0009416">
    <property type="term" value="P:response to light stimulus"/>
    <property type="evidence" value="ECO:0007669"/>
    <property type="project" value="TreeGrafter"/>
</dbReference>
<keyword evidence="1 4" id="KW-0285">Flavoprotein</keyword>
<proteinExistence type="predicted"/>
<accession>G7HVZ9</accession>
<evidence type="ECO:0000256" key="1">
    <source>
        <dbReference type="ARBA" id="ARBA00022630"/>
    </source>
</evidence>
<dbReference type="EC" id="4.1.99.3" evidence="7"/>
<dbReference type="InterPro" id="IPR006050">
    <property type="entry name" value="DNA_photolyase_N"/>
</dbReference>
<gene>
    <name evidence="7" type="ORF">CCAS_03835</name>
</gene>
<dbReference type="Proteomes" id="UP000004840">
    <property type="component" value="Unassembled WGS sequence"/>
</dbReference>
<dbReference type="GO" id="GO:0071949">
    <property type="term" value="F:FAD binding"/>
    <property type="evidence" value="ECO:0007669"/>
    <property type="project" value="TreeGrafter"/>
</dbReference>
<dbReference type="InterPro" id="IPR036155">
    <property type="entry name" value="Crypto/Photolyase_N_sf"/>
</dbReference>
<evidence type="ECO:0000313" key="7">
    <source>
        <dbReference type="EMBL" id="CCE54364.1"/>
    </source>
</evidence>
<feature type="binding site" evidence="4">
    <location>
        <position position="304"/>
    </location>
    <ligand>
        <name>FAD</name>
        <dbReference type="ChEBI" id="CHEBI:57692"/>
    </ligand>
</feature>
<dbReference type="Pfam" id="PF00875">
    <property type="entry name" value="DNA_photolyase"/>
    <property type="match status" value="1"/>
</dbReference>
<evidence type="ECO:0000256" key="3">
    <source>
        <dbReference type="ARBA" id="ARBA00022991"/>
    </source>
</evidence>